<dbReference type="PROSITE" id="PS50004">
    <property type="entry name" value="C2"/>
    <property type="match status" value="2"/>
</dbReference>
<feature type="domain" description="C2" evidence="4">
    <location>
        <begin position="363"/>
        <end position="494"/>
    </location>
</feature>
<reference evidence="5" key="1">
    <citation type="journal article" date="2007" name="Science">
        <title>Draft genome of the filarial nematode parasite Brugia malayi.</title>
        <authorList>
            <person name="Ghedin E."/>
            <person name="Wang S."/>
            <person name="Spiro D."/>
            <person name="Caler E."/>
            <person name="Zhao Q."/>
            <person name="Crabtree J."/>
            <person name="Allen J.E."/>
            <person name="Delcher A.L."/>
            <person name="Guiliano D.B."/>
            <person name="Miranda-Saavedra D."/>
            <person name="Angiuoli S.V."/>
            <person name="Creasy T."/>
            <person name="Amedeo P."/>
            <person name="Haas B."/>
            <person name="El-Sayed N.M."/>
            <person name="Wortman J.R."/>
            <person name="Feldblyum T."/>
            <person name="Tallon L."/>
            <person name="Schatz M."/>
            <person name="Shumway M."/>
            <person name="Koo H."/>
            <person name="Salzberg S.L."/>
            <person name="Schobel S."/>
            <person name="Pertea M."/>
            <person name="Pop M."/>
            <person name="White O."/>
            <person name="Barton G.J."/>
            <person name="Carlow C.K."/>
            <person name="Crawford M.J."/>
            <person name="Daub J."/>
            <person name="Dimmic M.W."/>
            <person name="Estes C.F."/>
            <person name="Foster J.M."/>
            <person name="Ganatra M."/>
            <person name="Gregory W.F."/>
            <person name="Johnson N.M."/>
            <person name="Jin J."/>
            <person name="Komuniecki R."/>
            <person name="Korf I."/>
            <person name="Kumar S."/>
            <person name="Laney S."/>
            <person name="Li B.W."/>
            <person name="Li W."/>
            <person name="Lindblom T.H."/>
            <person name="Lustigman S."/>
            <person name="Ma D."/>
            <person name="Maina C.V."/>
            <person name="Martin D.M."/>
            <person name="McCarter J.P."/>
            <person name="McReynolds L."/>
            <person name="Mitreva M."/>
            <person name="Nutman T.B."/>
            <person name="Parkinson J."/>
            <person name="Peregrin-Alvarez J.M."/>
            <person name="Poole C."/>
            <person name="Ren Q."/>
            <person name="Saunders L."/>
            <person name="Sluder A.E."/>
            <person name="Smith K."/>
            <person name="Stanke M."/>
            <person name="Unnasch T.R."/>
            <person name="Ware J."/>
            <person name="Wei A.D."/>
            <person name="Weil G."/>
            <person name="Williams D.J."/>
            <person name="Zhang Y."/>
            <person name="Williams S.A."/>
            <person name="Fraser-Liggett C."/>
            <person name="Slatko B."/>
            <person name="Blaxter M.L."/>
            <person name="Scott A.L."/>
        </authorList>
    </citation>
    <scope>NUCLEOTIDE SEQUENCE</scope>
    <source>
        <strain evidence="5">FR3</strain>
    </source>
</reference>
<dbReference type="GO" id="GO:0001786">
    <property type="term" value="F:phosphatidylserine binding"/>
    <property type="evidence" value="ECO:0007669"/>
    <property type="project" value="TreeGrafter"/>
</dbReference>
<feature type="region of interest" description="Disordered" evidence="2">
    <location>
        <begin position="174"/>
        <end position="206"/>
    </location>
</feature>
<sequence length="498" mass="56148">MKICIAETIIRWFYSCSFLIRSATAATSAAPRPLPSSDSITENLTYIKIFWQLSIDFRIKNFVEFRARECTGLIAKSIQPLGLAERIQEDETKASSVLLGLSCGCGMVVVKPSTAFYFSSNVILYLIIGGAGFVYLAILSVCILRRQRYASFKRRNVLIEQRIAVALKYESEKSPRGLKNSPSSLSSPFSSDSSISSPVIPTTQSSIIPSQPLSRLSSSELGPDRGFINFTLHYTIENSTLQVNIICCRDLPELVVASGGQCLLEPYVKLQLLPEKEHHVKTRLVRASRNPQYDETFSMYGLDALQLATTSIHFAVIAFDRYSRDTLLGEAVYSLKDANLLNSEIITVELKLEGRGKDANNDNRGQVLLSLCYQPTTHRITVVLLKVKGLPKLDVSGMADPYVKIYLLYKEQRISKRKSHVKKCTLSPVYNESFVFEFPSSEEQDLDNIKFEIVVMDWDRLTKNEVMGKCFIGPNDKHWLQVRSNPRRQIAEWHQLSV</sequence>
<dbReference type="InterPro" id="IPR000008">
    <property type="entry name" value="C2_dom"/>
</dbReference>
<dbReference type="EMBL" id="LN856980">
    <property type="protein sequence ID" value="CDP97264.1"/>
    <property type="molecule type" value="Genomic_DNA"/>
</dbReference>
<dbReference type="PRINTS" id="PR00360">
    <property type="entry name" value="C2DOMAIN"/>
</dbReference>
<name>A0A0J9XWI3_BRUMA</name>
<dbReference type="Pfam" id="PF00168">
    <property type="entry name" value="C2"/>
    <property type="match status" value="2"/>
</dbReference>
<dbReference type="OMA" id="EETFSMY"/>
<dbReference type="GO" id="GO:0006906">
    <property type="term" value="P:vesicle fusion"/>
    <property type="evidence" value="ECO:0007669"/>
    <property type="project" value="TreeGrafter"/>
</dbReference>
<evidence type="ECO:0000256" key="1">
    <source>
        <dbReference type="ARBA" id="ARBA00022737"/>
    </source>
</evidence>
<dbReference type="GO" id="GO:0030276">
    <property type="term" value="F:clathrin binding"/>
    <property type="evidence" value="ECO:0007669"/>
    <property type="project" value="TreeGrafter"/>
</dbReference>
<dbReference type="AlphaFoldDB" id="A0A0J9XWI3"/>
<keyword evidence="3" id="KW-0472">Membrane</keyword>
<organism evidence="5">
    <name type="scientific">Brugia malayi</name>
    <name type="common">Filarial nematode worm</name>
    <dbReference type="NCBI Taxonomy" id="6279"/>
    <lineage>
        <taxon>Eukaryota</taxon>
        <taxon>Metazoa</taxon>
        <taxon>Ecdysozoa</taxon>
        <taxon>Nematoda</taxon>
        <taxon>Chromadorea</taxon>
        <taxon>Rhabditida</taxon>
        <taxon>Spirurina</taxon>
        <taxon>Spiruromorpha</taxon>
        <taxon>Filarioidea</taxon>
        <taxon>Onchocercidae</taxon>
        <taxon>Brugia</taxon>
    </lineage>
</organism>
<dbReference type="GO" id="GO:0005544">
    <property type="term" value="F:calcium-dependent phospholipid binding"/>
    <property type="evidence" value="ECO:0007669"/>
    <property type="project" value="TreeGrafter"/>
</dbReference>
<dbReference type="InterPro" id="IPR001565">
    <property type="entry name" value="Synaptotagmin"/>
</dbReference>
<proteinExistence type="predicted"/>
<dbReference type="InterPro" id="IPR035892">
    <property type="entry name" value="C2_domain_sf"/>
</dbReference>
<evidence type="ECO:0000256" key="3">
    <source>
        <dbReference type="SAM" id="Phobius"/>
    </source>
</evidence>
<dbReference type="GO" id="GO:0000149">
    <property type="term" value="F:SNARE binding"/>
    <property type="evidence" value="ECO:0007669"/>
    <property type="project" value="TreeGrafter"/>
</dbReference>
<dbReference type="CDD" id="cd08388">
    <property type="entry name" value="C2A_Synaptotagmin-4-11"/>
    <property type="match status" value="1"/>
</dbReference>
<protein>
    <submittedName>
        <fullName evidence="5">Bm5971, isoform b</fullName>
    </submittedName>
</protein>
<dbReference type="GO" id="GO:0005509">
    <property type="term" value="F:calcium ion binding"/>
    <property type="evidence" value="ECO:0007669"/>
    <property type="project" value="TreeGrafter"/>
</dbReference>
<evidence type="ECO:0000313" key="5">
    <source>
        <dbReference type="EMBL" id="CDP97264.1"/>
    </source>
</evidence>
<evidence type="ECO:0000259" key="4">
    <source>
        <dbReference type="PROSITE" id="PS50004"/>
    </source>
</evidence>
<dbReference type="GO" id="GO:0005886">
    <property type="term" value="C:plasma membrane"/>
    <property type="evidence" value="ECO:0007669"/>
    <property type="project" value="TreeGrafter"/>
</dbReference>
<dbReference type="GO" id="GO:0048791">
    <property type="term" value="P:calcium ion-regulated exocytosis of neurotransmitter"/>
    <property type="evidence" value="ECO:0007669"/>
    <property type="project" value="TreeGrafter"/>
</dbReference>
<keyword evidence="3" id="KW-0812">Transmembrane</keyword>
<dbReference type="GO" id="GO:0030424">
    <property type="term" value="C:axon"/>
    <property type="evidence" value="ECO:0007669"/>
    <property type="project" value="TreeGrafter"/>
</dbReference>
<keyword evidence="3" id="KW-1133">Transmembrane helix</keyword>
<dbReference type="Gene3D" id="2.60.40.150">
    <property type="entry name" value="C2 domain"/>
    <property type="match status" value="2"/>
</dbReference>
<accession>A0A0J9XWI3</accession>
<dbReference type="SMART" id="SM00239">
    <property type="entry name" value="C2"/>
    <property type="match status" value="2"/>
</dbReference>
<dbReference type="GO" id="GO:0098793">
    <property type="term" value="C:presynapse"/>
    <property type="evidence" value="ECO:0007669"/>
    <property type="project" value="GOC"/>
</dbReference>
<feature type="transmembrane region" description="Helical" evidence="3">
    <location>
        <begin position="96"/>
        <end position="117"/>
    </location>
</feature>
<dbReference type="PRINTS" id="PR00399">
    <property type="entry name" value="SYNAPTOTAGMN"/>
</dbReference>
<evidence type="ECO:0000256" key="2">
    <source>
        <dbReference type="SAM" id="MobiDB-lite"/>
    </source>
</evidence>
<reference evidence="5" key="2">
    <citation type="submission" date="2012-12" db="EMBL/GenBank/DDBJ databases">
        <authorList>
            <person name="Gao Y.W."/>
            <person name="Fan S.T."/>
            <person name="Sun H.T."/>
            <person name="Wang Z."/>
            <person name="Gao X.L."/>
            <person name="Li Y.G."/>
            <person name="Wang T.C."/>
            <person name="Zhang K."/>
            <person name="Xu W.W."/>
            <person name="Yu Z.J."/>
            <person name="Xia X.Z."/>
        </authorList>
    </citation>
    <scope>NUCLEOTIDE SEQUENCE</scope>
    <source>
        <strain evidence="5">FR3</strain>
    </source>
</reference>
<dbReference type="PANTHER" id="PTHR10024:SF369">
    <property type="entry name" value="FI18813P1"/>
    <property type="match status" value="1"/>
</dbReference>
<dbReference type="GO" id="GO:0070382">
    <property type="term" value="C:exocytic vesicle"/>
    <property type="evidence" value="ECO:0007669"/>
    <property type="project" value="TreeGrafter"/>
</dbReference>
<feature type="domain" description="C2" evidence="4">
    <location>
        <begin position="224"/>
        <end position="350"/>
    </location>
</feature>
<keyword evidence="1" id="KW-0677">Repeat</keyword>
<dbReference type="PANTHER" id="PTHR10024">
    <property type="entry name" value="SYNAPTOTAGMIN"/>
    <property type="match status" value="1"/>
</dbReference>
<feature type="transmembrane region" description="Helical" evidence="3">
    <location>
        <begin position="123"/>
        <end position="144"/>
    </location>
</feature>
<dbReference type="SUPFAM" id="SSF49562">
    <property type="entry name" value="C2 domain (Calcium/lipid-binding domain, CaLB)"/>
    <property type="match status" value="2"/>
</dbReference>
<dbReference type="CDD" id="cd08404">
    <property type="entry name" value="C2B_Synaptotagmin-4"/>
    <property type="match status" value="1"/>
</dbReference>
<feature type="compositionally biased region" description="Low complexity" evidence="2">
    <location>
        <begin position="181"/>
        <end position="206"/>
    </location>
</feature>
<gene>
    <name evidence="5" type="primary">Bm5971</name>
    <name evidence="5" type="ORF">BM_Bm5971</name>
</gene>